<dbReference type="EMBL" id="BAAAZC010000005">
    <property type="protein sequence ID" value="GAA3960677.1"/>
    <property type="molecule type" value="Genomic_DNA"/>
</dbReference>
<feature type="domain" description="DUF2062" evidence="3">
    <location>
        <begin position="275"/>
        <end position="389"/>
    </location>
</feature>
<dbReference type="InterPro" id="IPR029044">
    <property type="entry name" value="Nucleotide-diphossugar_trans"/>
</dbReference>
<dbReference type="Pfam" id="PF09835">
    <property type="entry name" value="DUF2062"/>
    <property type="match status" value="1"/>
</dbReference>
<keyword evidence="1" id="KW-0472">Membrane</keyword>
<protein>
    <submittedName>
        <fullName evidence="4">DUF2062 domain-containing protein</fullName>
    </submittedName>
</protein>
<keyword evidence="1" id="KW-1133">Transmembrane helix</keyword>
<evidence type="ECO:0000259" key="2">
    <source>
        <dbReference type="Pfam" id="PF00535"/>
    </source>
</evidence>
<keyword evidence="5" id="KW-1185">Reference proteome</keyword>
<dbReference type="RefSeq" id="WP_259094616.1">
    <property type="nucleotide sequence ID" value="NZ_BAAAZC010000005.1"/>
</dbReference>
<feature type="transmembrane region" description="Helical" evidence="1">
    <location>
        <begin position="224"/>
        <end position="242"/>
    </location>
</feature>
<dbReference type="Gene3D" id="3.90.550.10">
    <property type="entry name" value="Spore Coat Polysaccharide Biosynthesis Protein SpsA, Chain A"/>
    <property type="match status" value="1"/>
</dbReference>
<dbReference type="InterPro" id="IPR018639">
    <property type="entry name" value="DUF2062"/>
</dbReference>
<dbReference type="InterPro" id="IPR001173">
    <property type="entry name" value="Glyco_trans_2-like"/>
</dbReference>
<evidence type="ECO:0000313" key="4">
    <source>
        <dbReference type="EMBL" id="GAA3960677.1"/>
    </source>
</evidence>
<accession>A0ABP7P6V0</accession>
<sequence>MNSADLVSKRFDELQVCVIIPTYNNHLTLAGVINDVSVYSNHIIVVNDGSTDDTEVIVKTFPAVQFISYPQNIGKGWALRQAFAYAMKKGYQYAITIDSDGQHFAKDIPAFLDKLENVRDAIIIGSRNMNQAAVPGKSSFGHKFSNFWFWVETGIHCPDTQSGFRLYPLYLLQGLKFHTAKYEFEIEVIVRASWRGVHMDSVPVTVYYAPKETRVSHFRPVTDFSRVGVLNAFLVIIAFVWIKPRDFFLNLLKKKGRKKIIASLYNPNDSDEVKALSIAFGVFMGIVPIWGFQLMVAIFLSIIFKLNKALVVFSAHISIPPMIPVIIFLSYKAGERWMGDRVTAMEFNANIFGTIGAHLEQYIYGSLTLAVVASLTVGLVTYALLKILKKSPAAL</sequence>
<evidence type="ECO:0000313" key="5">
    <source>
        <dbReference type="Proteomes" id="UP001500742"/>
    </source>
</evidence>
<gene>
    <name evidence="4" type="ORF">GCM10022210_05490</name>
</gene>
<evidence type="ECO:0000256" key="1">
    <source>
        <dbReference type="SAM" id="Phobius"/>
    </source>
</evidence>
<name>A0ABP7P6V0_9SPHI</name>
<comment type="caution">
    <text evidence="4">The sequence shown here is derived from an EMBL/GenBank/DDBJ whole genome shotgun (WGS) entry which is preliminary data.</text>
</comment>
<dbReference type="PANTHER" id="PTHR10859">
    <property type="entry name" value="GLYCOSYL TRANSFERASE"/>
    <property type="match status" value="1"/>
</dbReference>
<dbReference type="CDD" id="cd04179">
    <property type="entry name" value="DPM_DPG-synthase_like"/>
    <property type="match status" value="1"/>
</dbReference>
<feature type="transmembrane region" description="Helical" evidence="1">
    <location>
        <begin position="310"/>
        <end position="331"/>
    </location>
</feature>
<proteinExistence type="predicted"/>
<reference evidence="5" key="1">
    <citation type="journal article" date="2019" name="Int. J. Syst. Evol. Microbiol.">
        <title>The Global Catalogue of Microorganisms (GCM) 10K type strain sequencing project: providing services to taxonomists for standard genome sequencing and annotation.</title>
        <authorList>
            <consortium name="The Broad Institute Genomics Platform"/>
            <consortium name="The Broad Institute Genome Sequencing Center for Infectious Disease"/>
            <person name="Wu L."/>
            <person name="Ma J."/>
        </authorList>
    </citation>
    <scope>NUCLEOTIDE SEQUENCE [LARGE SCALE GENOMIC DNA]</scope>
    <source>
        <strain evidence="5">JCM 16601</strain>
    </source>
</reference>
<organism evidence="4 5">
    <name type="scientific">Mucilaginibacter dorajii</name>
    <dbReference type="NCBI Taxonomy" id="692994"/>
    <lineage>
        <taxon>Bacteria</taxon>
        <taxon>Pseudomonadati</taxon>
        <taxon>Bacteroidota</taxon>
        <taxon>Sphingobacteriia</taxon>
        <taxon>Sphingobacteriales</taxon>
        <taxon>Sphingobacteriaceae</taxon>
        <taxon>Mucilaginibacter</taxon>
    </lineage>
</organism>
<dbReference type="Pfam" id="PF00535">
    <property type="entry name" value="Glycos_transf_2"/>
    <property type="match status" value="1"/>
</dbReference>
<dbReference type="PANTHER" id="PTHR10859:SF91">
    <property type="entry name" value="DOLICHYL-PHOSPHATE BETA-GLUCOSYLTRANSFERASE"/>
    <property type="match status" value="1"/>
</dbReference>
<dbReference type="Proteomes" id="UP001500742">
    <property type="component" value="Unassembled WGS sequence"/>
</dbReference>
<feature type="transmembrane region" description="Helical" evidence="1">
    <location>
        <begin position="275"/>
        <end position="303"/>
    </location>
</feature>
<evidence type="ECO:0000259" key="3">
    <source>
        <dbReference type="Pfam" id="PF09835"/>
    </source>
</evidence>
<feature type="domain" description="Glycosyltransferase 2-like" evidence="2">
    <location>
        <begin position="17"/>
        <end position="134"/>
    </location>
</feature>
<dbReference type="SUPFAM" id="SSF53448">
    <property type="entry name" value="Nucleotide-diphospho-sugar transferases"/>
    <property type="match status" value="1"/>
</dbReference>
<feature type="transmembrane region" description="Helical" evidence="1">
    <location>
        <begin position="362"/>
        <end position="385"/>
    </location>
</feature>
<keyword evidence="1" id="KW-0812">Transmembrane</keyword>